<dbReference type="PANTHER" id="PTHR37625:SF4">
    <property type="entry name" value="OUTER MEMBRANE LIPOPROTEIN"/>
    <property type="match status" value="1"/>
</dbReference>
<dbReference type="InterPro" id="IPR017734">
    <property type="entry name" value="T6SS_SciN"/>
</dbReference>
<accession>A0ABX7VQ54</accession>
<name>A0ABX7VQ54_XENBU</name>
<keyword evidence="2" id="KW-0449">Lipoprotein</keyword>
<reference evidence="2 3" key="1">
    <citation type="submission" date="2021-03" db="EMBL/GenBank/DDBJ databases">
        <title>Complete Genome Sequence Data of Xenorhabdus budapestensis strain C72, a Candidate Biological Control Agent, from China.</title>
        <authorList>
            <person name="LI B."/>
            <person name="WANG S."/>
            <person name="QIU D."/>
        </authorList>
    </citation>
    <scope>NUCLEOTIDE SEQUENCE [LARGE SCALE GENOMIC DNA]</scope>
    <source>
        <strain evidence="2 3">C-7-2</strain>
    </source>
</reference>
<keyword evidence="3" id="KW-1185">Reference proteome</keyword>
<keyword evidence="1" id="KW-0472">Membrane</keyword>
<evidence type="ECO:0000313" key="3">
    <source>
        <dbReference type="Proteomes" id="UP000665047"/>
    </source>
</evidence>
<dbReference type="InterPro" id="IPR038706">
    <property type="entry name" value="Type_VI_SciN-like_sf"/>
</dbReference>
<protein>
    <submittedName>
        <fullName evidence="2">Type VI secretion system lipoprotein TssJ</fullName>
    </submittedName>
</protein>
<sequence length="190" mass="21816">MILHFSLRKTILIKTLYSIIYWIKGAFLSSFLLISLLLIMTGCSSQPEKLPPYKLIFNIASNVNDSAPLKVHVFLLKSNEEFMSTDFFSLQDKVKDTLGDKLVNEDRFFILPFERAHYLLEKNQPEISYIGIIAEYKQLDGKKWRTSFPVPVPEKPPFYEFWRFAPDELQVCVKVTGKGLSPTLNCAAGN</sequence>
<feature type="transmembrane region" description="Helical" evidence="1">
    <location>
        <begin position="21"/>
        <end position="40"/>
    </location>
</feature>
<dbReference type="Pfam" id="PF12790">
    <property type="entry name" value="T6SS-SciN"/>
    <property type="match status" value="1"/>
</dbReference>
<gene>
    <name evidence="2" type="primary">tssJ</name>
    <name evidence="2" type="ORF">HGO23_09395</name>
</gene>
<evidence type="ECO:0000256" key="1">
    <source>
        <dbReference type="SAM" id="Phobius"/>
    </source>
</evidence>
<organism evidence="2 3">
    <name type="scientific">Xenorhabdus budapestensis</name>
    <dbReference type="NCBI Taxonomy" id="290110"/>
    <lineage>
        <taxon>Bacteria</taxon>
        <taxon>Pseudomonadati</taxon>
        <taxon>Pseudomonadota</taxon>
        <taxon>Gammaproteobacteria</taxon>
        <taxon>Enterobacterales</taxon>
        <taxon>Morganellaceae</taxon>
        <taxon>Xenorhabdus</taxon>
    </lineage>
</organism>
<dbReference type="PANTHER" id="PTHR37625">
    <property type="entry name" value="OUTER MEMBRANE LIPOPROTEIN-RELATED"/>
    <property type="match status" value="1"/>
</dbReference>
<keyword evidence="1" id="KW-0812">Transmembrane</keyword>
<dbReference type="NCBIfam" id="TIGR03352">
    <property type="entry name" value="VI_chp_3"/>
    <property type="match status" value="1"/>
</dbReference>
<dbReference type="EMBL" id="CP072455">
    <property type="protein sequence ID" value="QTL41682.1"/>
    <property type="molecule type" value="Genomic_DNA"/>
</dbReference>
<keyword evidence="1" id="KW-1133">Transmembrane helix</keyword>
<proteinExistence type="predicted"/>
<dbReference type="Proteomes" id="UP000665047">
    <property type="component" value="Chromosome"/>
</dbReference>
<dbReference type="Gene3D" id="2.60.40.4150">
    <property type="entry name" value="Type VI secretion system, lipoprotein SciN"/>
    <property type="match status" value="1"/>
</dbReference>
<evidence type="ECO:0000313" key="2">
    <source>
        <dbReference type="EMBL" id="QTL41682.1"/>
    </source>
</evidence>